<dbReference type="PANTHER" id="PTHR34406:SF1">
    <property type="entry name" value="PROTEIN YCEI"/>
    <property type="match status" value="1"/>
</dbReference>
<evidence type="ECO:0000259" key="2">
    <source>
        <dbReference type="SMART" id="SM00867"/>
    </source>
</evidence>
<evidence type="ECO:0000256" key="1">
    <source>
        <dbReference type="SAM" id="SignalP"/>
    </source>
</evidence>
<dbReference type="RefSeq" id="WP_070158134.1">
    <property type="nucleotide sequence ID" value="NZ_CP073910.1"/>
</dbReference>
<dbReference type="SUPFAM" id="SSF101874">
    <property type="entry name" value="YceI-like"/>
    <property type="match status" value="1"/>
</dbReference>
<organism evidence="3 4">
    <name type="scientific">Sphingobium phenoxybenzoativorans</name>
    <dbReference type="NCBI Taxonomy" id="1592790"/>
    <lineage>
        <taxon>Bacteria</taxon>
        <taxon>Pseudomonadati</taxon>
        <taxon>Pseudomonadota</taxon>
        <taxon>Alphaproteobacteria</taxon>
        <taxon>Sphingomonadales</taxon>
        <taxon>Sphingomonadaceae</taxon>
        <taxon>Sphingobium</taxon>
    </lineage>
</organism>
<gene>
    <name evidence="3" type="ORF">KFK14_10750</name>
</gene>
<name>A0A975Q3J8_9SPHN</name>
<dbReference type="PANTHER" id="PTHR34406">
    <property type="entry name" value="PROTEIN YCEI"/>
    <property type="match status" value="1"/>
</dbReference>
<keyword evidence="4" id="KW-1185">Reference proteome</keyword>
<keyword evidence="1" id="KW-0732">Signal</keyword>
<sequence length="201" mass="20800">MKNIYLAALLFAAGASAPLSAQGVPDVSKVQAGNYKLDSHHTLVLFTLDHLGFNDYFGTFPNATGTMAINPASLAATKLDVSVPVSALSTTNAILDAELKGAEWFDAAKYPTIRFVSTGVTKTGATTADISGNLTLHGVTKPVVLAATFGGAGVNPLTKANTIGFHAKAQIKRTDFGVSKYAPLVGDNVALTITAAFEKAD</sequence>
<dbReference type="AlphaFoldDB" id="A0A975Q3J8"/>
<dbReference type="Proteomes" id="UP000681425">
    <property type="component" value="Chromosome"/>
</dbReference>
<feature type="chain" id="PRO_5037677910" evidence="1">
    <location>
        <begin position="22"/>
        <end position="201"/>
    </location>
</feature>
<dbReference type="Gene3D" id="2.40.128.110">
    <property type="entry name" value="Lipid/polyisoprenoid-binding, YceI-like"/>
    <property type="match status" value="1"/>
</dbReference>
<dbReference type="Pfam" id="PF04264">
    <property type="entry name" value="YceI"/>
    <property type="match status" value="1"/>
</dbReference>
<feature type="signal peptide" evidence="1">
    <location>
        <begin position="1"/>
        <end position="21"/>
    </location>
</feature>
<dbReference type="InterPro" id="IPR036761">
    <property type="entry name" value="TTHA0802/YceI-like_sf"/>
</dbReference>
<feature type="domain" description="Lipid/polyisoprenoid-binding YceI-like" evidence="2">
    <location>
        <begin position="34"/>
        <end position="198"/>
    </location>
</feature>
<dbReference type="OrthoDB" id="9811006at2"/>
<dbReference type="KEGG" id="spph:KFK14_10750"/>
<reference evidence="3" key="1">
    <citation type="submission" date="2021-04" db="EMBL/GenBank/DDBJ databases">
        <title>Isolation of p-tert-butylphenol degrading bacteria Sphingobium phenoxybenzoativorans Tas13 from active sludge.</title>
        <authorList>
            <person name="Li Y."/>
        </authorList>
    </citation>
    <scope>NUCLEOTIDE SEQUENCE</scope>
    <source>
        <strain evidence="3">Tas13</strain>
    </source>
</reference>
<proteinExistence type="predicted"/>
<evidence type="ECO:0000313" key="3">
    <source>
        <dbReference type="EMBL" id="QUT07811.1"/>
    </source>
</evidence>
<protein>
    <submittedName>
        <fullName evidence="3">Polyisoprenoid-binding protein</fullName>
    </submittedName>
</protein>
<dbReference type="InterPro" id="IPR007372">
    <property type="entry name" value="Lipid/polyisoprenoid-bd_YceI"/>
</dbReference>
<evidence type="ECO:0000313" key="4">
    <source>
        <dbReference type="Proteomes" id="UP000681425"/>
    </source>
</evidence>
<dbReference type="EMBL" id="CP073910">
    <property type="protein sequence ID" value="QUT07811.1"/>
    <property type="molecule type" value="Genomic_DNA"/>
</dbReference>
<accession>A0A975Q3J8</accession>
<dbReference type="SMART" id="SM00867">
    <property type="entry name" value="YceI"/>
    <property type="match status" value="1"/>
</dbReference>